<reference evidence="1 2" key="1">
    <citation type="submission" date="2016-10" db="EMBL/GenBank/DDBJ databases">
        <authorList>
            <person name="de Groot N.N."/>
        </authorList>
    </citation>
    <scope>NUCLEOTIDE SEQUENCE [LARGE SCALE GENOMIC DNA]</scope>
    <source>
        <strain evidence="1 2">DSM 21800</strain>
    </source>
</reference>
<dbReference type="AlphaFoldDB" id="A0A1H1ZKF4"/>
<gene>
    <name evidence="1" type="ORF">SAMN04489812_5286</name>
</gene>
<sequence length="826" mass="91431">MPHPERSSVIAWASDQLKVALPTDAQHPSIAIDPTLAREAFRFSRSGDGTLLVSGGDDVGVAYGLAEVADRARFATDPSAALASIGAEEFAPRTPVRGMLRTFSSDALDLPWFRSEDFWSQYLDELATHRINRFQLALGMQYNFSHDLNVVDNYFCLAYPFLIDVPGYDVRVAGVDENERAANLAALRSIGDQCRRRGIDFQLGLWNHALHSELGEAKGLRYRIRGLREDQVAGYTSKALPTLLRAVPTIKGITLRVHYEGGVPEGERSNFWREALSGMADLDRQVSIDVHSKGVDAALLDIAGASSRGKVEVSAKYWAEHMGLPYHQTAVRDLEKARPSNDDDLRGITQNARRFTRYGIGDFLSADRPYDFLFRVWPGSQRFLLSASPELLSGYARESVIGGAVGVEWCEPLTFRGRKNSGFGNRDLYRDDELSNGLQDWKKYRYFYRLAGRLMYDPDADPTQWRRYLSGVFGEAAGPIEDALSVGSRVLPLVTTVLGMSASNNFFWPEVPTNFPLAHTGGAGVYDFDTAEPKLWGGISPFDPAIFDTTYQYVASEVDGEPTGRYTPVEVARWLDGLARSAVAALDAAASSVVDPTDPEFVRVDVDVRIQAALARFYAARIRAGIRYARYEQAKNGAELLAAVEEYAVGREAFAEVITLADGVYADEICFGDRVTERGHWTDRLDQLDRDLAALRKEAVELPGDPSGAVALPLAMPERVPDPLTHQPPANFEPGNPLPLRVEADAASVEVRFRHLHQGESYRRLQLRHEGGVFIGELPDDVADGSFPVQYYFVVETDTHRRQVSPGIGESLCQRPYHVVPSSTTA</sequence>
<keyword evidence="2" id="KW-1185">Reference proteome</keyword>
<proteinExistence type="predicted"/>
<evidence type="ECO:0008006" key="3">
    <source>
        <dbReference type="Google" id="ProtNLM"/>
    </source>
</evidence>
<evidence type="ECO:0000313" key="2">
    <source>
        <dbReference type="Proteomes" id="UP000199103"/>
    </source>
</evidence>
<dbReference type="Proteomes" id="UP000199103">
    <property type="component" value="Chromosome I"/>
</dbReference>
<dbReference type="STRING" id="630515.SAMN04489812_5286"/>
<dbReference type="RefSeq" id="WP_157683727.1">
    <property type="nucleotide sequence ID" value="NZ_LT629772.1"/>
</dbReference>
<name>A0A1H1ZKF4_9ACTN</name>
<evidence type="ECO:0000313" key="1">
    <source>
        <dbReference type="EMBL" id="SDT34275.1"/>
    </source>
</evidence>
<accession>A0A1H1ZKF4</accession>
<dbReference type="EMBL" id="LT629772">
    <property type="protein sequence ID" value="SDT34275.1"/>
    <property type="molecule type" value="Genomic_DNA"/>
</dbReference>
<organism evidence="1 2">
    <name type="scientific">Microlunatus soli</name>
    <dbReference type="NCBI Taxonomy" id="630515"/>
    <lineage>
        <taxon>Bacteria</taxon>
        <taxon>Bacillati</taxon>
        <taxon>Actinomycetota</taxon>
        <taxon>Actinomycetes</taxon>
        <taxon>Propionibacteriales</taxon>
        <taxon>Propionibacteriaceae</taxon>
        <taxon>Microlunatus</taxon>
    </lineage>
</organism>
<dbReference type="OrthoDB" id="99887at2"/>
<protein>
    <recommendedName>
        <fullName evidence="3">Glycosyl hydrolase family 20, domain 2</fullName>
    </recommendedName>
</protein>